<dbReference type="GO" id="GO:0033013">
    <property type="term" value="P:tetrapyrrole metabolic process"/>
    <property type="evidence" value="ECO:0007669"/>
    <property type="project" value="UniProtKB-ARBA"/>
</dbReference>
<comment type="caution">
    <text evidence="7">The sequence shown here is derived from an EMBL/GenBank/DDBJ whole genome shotgun (WGS) entry which is preliminary data.</text>
</comment>
<feature type="transmembrane region" description="Helical" evidence="6">
    <location>
        <begin position="139"/>
        <end position="162"/>
    </location>
</feature>
<dbReference type="Gene3D" id="1.20.1260.100">
    <property type="entry name" value="TspO/MBR protein"/>
    <property type="match status" value="1"/>
</dbReference>
<dbReference type="PANTHER" id="PTHR10057:SF0">
    <property type="entry name" value="TRANSLOCATOR PROTEIN"/>
    <property type="match status" value="1"/>
</dbReference>
<keyword evidence="5 6" id="KW-0472">Membrane</keyword>
<protein>
    <submittedName>
        <fullName evidence="7">Tryptophan-rich sensory protein</fullName>
    </submittedName>
</protein>
<evidence type="ECO:0000256" key="3">
    <source>
        <dbReference type="ARBA" id="ARBA00022692"/>
    </source>
</evidence>
<evidence type="ECO:0000313" key="8">
    <source>
        <dbReference type="Proteomes" id="UP001524383"/>
    </source>
</evidence>
<dbReference type="InterPro" id="IPR038330">
    <property type="entry name" value="TspO/MBR-related_sf"/>
</dbReference>
<dbReference type="EMBL" id="VOTZ01000005">
    <property type="protein sequence ID" value="MCQ1537996.1"/>
    <property type="molecule type" value="Genomic_DNA"/>
</dbReference>
<name>A0ABD4TGY9_9EURY</name>
<accession>A0ABD4TGY9</accession>
<dbReference type="InterPro" id="IPR004307">
    <property type="entry name" value="TspO_MBR"/>
</dbReference>
<feature type="transmembrane region" description="Helical" evidence="6">
    <location>
        <begin position="85"/>
        <end position="105"/>
    </location>
</feature>
<evidence type="ECO:0000313" key="7">
    <source>
        <dbReference type="EMBL" id="MCQ1537996.1"/>
    </source>
</evidence>
<comment type="similarity">
    <text evidence="2">Belongs to the TspO/BZRP family.</text>
</comment>
<dbReference type="PANTHER" id="PTHR10057">
    <property type="entry name" value="PERIPHERAL-TYPE BENZODIAZEPINE RECEPTOR"/>
    <property type="match status" value="1"/>
</dbReference>
<dbReference type="Pfam" id="PF03073">
    <property type="entry name" value="TspO_MBR"/>
    <property type="match status" value="1"/>
</dbReference>
<dbReference type="GO" id="GO:0016020">
    <property type="term" value="C:membrane"/>
    <property type="evidence" value="ECO:0007669"/>
    <property type="project" value="UniProtKB-SubCell"/>
</dbReference>
<gene>
    <name evidence="7" type="ORF">FTO68_03195</name>
</gene>
<evidence type="ECO:0000256" key="1">
    <source>
        <dbReference type="ARBA" id="ARBA00004141"/>
    </source>
</evidence>
<evidence type="ECO:0000256" key="4">
    <source>
        <dbReference type="ARBA" id="ARBA00022989"/>
    </source>
</evidence>
<evidence type="ECO:0000256" key="2">
    <source>
        <dbReference type="ARBA" id="ARBA00007524"/>
    </source>
</evidence>
<dbReference type="FunFam" id="1.20.1260.100:FF:000001">
    <property type="entry name" value="translocator protein 2"/>
    <property type="match status" value="1"/>
</dbReference>
<dbReference type="Proteomes" id="UP001524383">
    <property type="component" value="Unassembled WGS sequence"/>
</dbReference>
<proteinExistence type="inferred from homology"/>
<comment type="subcellular location">
    <subcellularLocation>
        <location evidence="1">Membrane</location>
        <topology evidence="1">Multi-pass membrane protein</topology>
    </subcellularLocation>
</comment>
<evidence type="ECO:0000256" key="5">
    <source>
        <dbReference type="ARBA" id="ARBA00023136"/>
    </source>
</evidence>
<feature type="transmembrane region" description="Helical" evidence="6">
    <location>
        <begin position="54"/>
        <end position="73"/>
    </location>
</feature>
<dbReference type="PIRSF" id="PIRSF005859">
    <property type="entry name" value="PBR"/>
    <property type="match status" value="1"/>
</dbReference>
<keyword evidence="3 6" id="KW-0812">Transmembrane</keyword>
<dbReference type="CDD" id="cd15904">
    <property type="entry name" value="TSPO_MBR"/>
    <property type="match status" value="1"/>
</dbReference>
<feature type="transmembrane region" description="Helical" evidence="6">
    <location>
        <begin position="12"/>
        <end position="34"/>
    </location>
</feature>
<evidence type="ECO:0000256" key="6">
    <source>
        <dbReference type="SAM" id="Phobius"/>
    </source>
</evidence>
<sequence>MESPVKTLRDATILIGAVLLPLMTGAIGSIATAANVSGWYQTIARPWFTPPSWVFGPAWTILYILMGISLFLIIKSGWERREVKIATGIFFVQLFFNGIWSFLFFGIPSPFLGLICIIILWCLILWMIVYFYRISKVAAYLNIPYICWITFATALTASIYLLNP</sequence>
<keyword evidence="8" id="KW-1185">Reference proteome</keyword>
<keyword evidence="4 6" id="KW-1133">Transmembrane helix</keyword>
<dbReference type="RefSeq" id="WP_255331932.1">
    <property type="nucleotide sequence ID" value="NZ_VOTZ01000005.1"/>
</dbReference>
<feature type="transmembrane region" description="Helical" evidence="6">
    <location>
        <begin position="111"/>
        <end position="132"/>
    </location>
</feature>
<reference evidence="7 8" key="1">
    <citation type="submission" date="2019-08" db="EMBL/GenBank/DDBJ databases">
        <authorList>
            <person name="Chen S.-C."/>
            <person name="Lai M.-C."/>
            <person name="You Y.-T."/>
        </authorList>
    </citation>
    <scope>NUCLEOTIDE SEQUENCE [LARGE SCALE GENOMIC DNA]</scope>
    <source>
        <strain evidence="7 8">P2F9704a</strain>
    </source>
</reference>
<dbReference type="AlphaFoldDB" id="A0ABD4TGY9"/>
<organism evidence="7 8">
    <name type="scientific">Methanocalculus taiwanensis</name>
    <dbReference type="NCBI Taxonomy" id="106207"/>
    <lineage>
        <taxon>Archaea</taxon>
        <taxon>Methanobacteriati</taxon>
        <taxon>Methanobacteriota</taxon>
        <taxon>Stenosarchaea group</taxon>
        <taxon>Methanomicrobia</taxon>
        <taxon>Methanomicrobiales</taxon>
        <taxon>Methanocalculaceae</taxon>
        <taxon>Methanocalculus</taxon>
    </lineage>
</organism>